<comment type="caution">
    <text evidence="2">The sequence shown here is derived from an EMBL/GenBank/DDBJ whole genome shotgun (WGS) entry which is preliminary data.</text>
</comment>
<dbReference type="Pfam" id="PF09669">
    <property type="entry name" value="Phage_pRha"/>
    <property type="match status" value="1"/>
</dbReference>
<evidence type="ECO:0000313" key="3">
    <source>
        <dbReference type="Proteomes" id="UP000561369"/>
    </source>
</evidence>
<dbReference type="Pfam" id="PF03374">
    <property type="entry name" value="ANT"/>
    <property type="match status" value="1"/>
</dbReference>
<accession>A0A7Y8GH93</accession>
<gene>
    <name evidence="2" type="ORF">HX810_20980</name>
</gene>
<dbReference type="Proteomes" id="UP000561369">
    <property type="component" value="Unassembled WGS sequence"/>
</dbReference>
<evidence type="ECO:0000259" key="1">
    <source>
        <dbReference type="Pfam" id="PF03374"/>
    </source>
</evidence>
<feature type="domain" description="Antirepressor protein C-terminal" evidence="1">
    <location>
        <begin position="115"/>
        <end position="218"/>
    </location>
</feature>
<dbReference type="EMBL" id="JACAQV010000021">
    <property type="protein sequence ID" value="NWF10152.1"/>
    <property type="molecule type" value="Genomic_DNA"/>
</dbReference>
<dbReference type="InterPro" id="IPR014054">
    <property type="entry name" value="Phage_regulatory_Rha"/>
</dbReference>
<proteinExistence type="predicted"/>
<dbReference type="InterPro" id="IPR005039">
    <property type="entry name" value="Ant_C"/>
</dbReference>
<dbReference type="GO" id="GO:0003677">
    <property type="term" value="F:DNA binding"/>
    <property type="evidence" value="ECO:0007669"/>
    <property type="project" value="InterPro"/>
</dbReference>
<evidence type="ECO:0000313" key="2">
    <source>
        <dbReference type="EMBL" id="NWF10152.1"/>
    </source>
</evidence>
<name>A0A7Y8GH93_9PSED</name>
<reference evidence="2 3" key="1">
    <citation type="submission" date="2020-04" db="EMBL/GenBank/DDBJ databases">
        <title>Molecular characterization of pseudomonads from Agaricus bisporus reveal novel blotch 2 pathogens in Western Europe.</title>
        <authorList>
            <person name="Taparia T."/>
            <person name="Krijger M."/>
            <person name="Haynes E."/>
            <person name="Elpinstone J.G."/>
            <person name="Noble R."/>
            <person name="Van Der Wolf J."/>
        </authorList>
    </citation>
    <scope>NUCLEOTIDE SEQUENCE [LARGE SCALE GENOMIC DNA]</scope>
    <source>
        <strain evidence="2 3">IPO3765</strain>
    </source>
</reference>
<organism evidence="2 3">
    <name type="scientific">Pseudomonas salomonii</name>
    <dbReference type="NCBI Taxonomy" id="191391"/>
    <lineage>
        <taxon>Bacteria</taxon>
        <taxon>Pseudomonadati</taxon>
        <taxon>Pseudomonadota</taxon>
        <taxon>Gammaproteobacteria</taxon>
        <taxon>Pseudomonadales</taxon>
        <taxon>Pseudomonadaceae</taxon>
        <taxon>Pseudomonas</taxon>
    </lineage>
</organism>
<protein>
    <submittedName>
        <fullName evidence="2">Phage antirepressor KilAC domain-containing protein</fullName>
    </submittedName>
</protein>
<dbReference type="AlphaFoldDB" id="A0A7Y8GH93"/>
<sequence>MSSREVADLTGKQHHHVVRDIKHNLAELNLDASKFGCIYIDASNRKQTEYLLPPDLVMTLLTGYSVPLRHRVVTRLHEIENVSRHVAIPQSLPEALRLAADLADRNGELQRLVSDQAPKVAAIKRLAAAGGAICITDAAKQLGVAPSRLFAWLEQHRWIFRRHGCKRWVAYQPRITSGFMTHKVTALKPDPETGIDRAAFDPMITPKGLTRLAELLQEAA</sequence>
<dbReference type="RefSeq" id="WP_177024768.1">
    <property type="nucleotide sequence ID" value="NZ_JACAQV010000021.1"/>
</dbReference>